<evidence type="ECO:0000256" key="1">
    <source>
        <dbReference type="ARBA" id="ARBA00010164"/>
    </source>
</evidence>
<proteinExistence type="inferred from homology"/>
<accession>A0A1B2EAY1</accession>
<dbReference type="Pfam" id="PF07804">
    <property type="entry name" value="HipA_C"/>
    <property type="match status" value="1"/>
</dbReference>
<protein>
    <recommendedName>
        <fullName evidence="4">HipA-like C-terminal domain-containing protein</fullName>
    </recommendedName>
</protein>
<name>A0A1B2EAY1_9HYPH</name>
<dbReference type="OrthoDB" id="9805913at2"/>
<dbReference type="PANTHER" id="PTHR37419">
    <property type="entry name" value="SERINE/THREONINE-PROTEIN KINASE TOXIN HIPA"/>
    <property type="match status" value="1"/>
</dbReference>
<evidence type="ECO:0000256" key="2">
    <source>
        <dbReference type="ARBA" id="ARBA00022679"/>
    </source>
</evidence>
<dbReference type="PANTHER" id="PTHR37419:SF8">
    <property type="entry name" value="TOXIN YJJJ"/>
    <property type="match status" value="1"/>
</dbReference>
<dbReference type="InterPro" id="IPR052028">
    <property type="entry name" value="HipA_Ser/Thr_kinase"/>
</dbReference>
<keyword evidence="3" id="KW-0418">Kinase</keyword>
<gene>
    <name evidence="5" type="ORF">BB934_01835</name>
</gene>
<dbReference type="AlphaFoldDB" id="A0A1B2EAY1"/>
<dbReference type="KEGG" id="moc:BB934_01835"/>
<dbReference type="InterPro" id="IPR012893">
    <property type="entry name" value="HipA-like_C"/>
</dbReference>
<comment type="similarity">
    <text evidence="1">Belongs to the HipA Ser/Thr kinase family.</text>
</comment>
<evidence type="ECO:0000313" key="5">
    <source>
        <dbReference type="EMBL" id="ANY77113.1"/>
    </source>
</evidence>
<organism evidence="5">
    <name type="scientific">Microvirga ossetica</name>
    <dbReference type="NCBI Taxonomy" id="1882682"/>
    <lineage>
        <taxon>Bacteria</taxon>
        <taxon>Pseudomonadati</taxon>
        <taxon>Pseudomonadota</taxon>
        <taxon>Alphaproteobacteria</taxon>
        <taxon>Hyphomicrobiales</taxon>
        <taxon>Methylobacteriaceae</taxon>
        <taxon>Microvirga</taxon>
    </lineage>
</organism>
<evidence type="ECO:0000256" key="3">
    <source>
        <dbReference type="ARBA" id="ARBA00022777"/>
    </source>
</evidence>
<dbReference type="EMBL" id="CP016616">
    <property type="protein sequence ID" value="ANY77113.1"/>
    <property type="molecule type" value="Genomic_DNA"/>
</dbReference>
<reference evidence="5" key="1">
    <citation type="submission" date="2016-07" db="EMBL/GenBank/DDBJ databases">
        <title>Microvirga ossetica sp. nov. a new species of rhizobia isolated from root nodules of the legume species Vicia alpestris Steven originated from North Ossetia region in the Caucasus.</title>
        <authorList>
            <person name="Safronova V.I."/>
            <person name="Kuznetsova I.G."/>
            <person name="Sazanova A.L."/>
            <person name="Belimov A."/>
            <person name="Andronov E."/>
            <person name="Osledkin Y.S."/>
            <person name="Onishchuk O.P."/>
            <person name="Kurchak O.N."/>
            <person name="Shaposhnikov A.I."/>
            <person name="Willems A."/>
            <person name="Tikhonovich I.A."/>
        </authorList>
    </citation>
    <scope>NUCLEOTIDE SEQUENCE [LARGE SCALE GENOMIC DNA]</scope>
    <source>
        <strain evidence="5">V5/3M</strain>
    </source>
</reference>
<evidence type="ECO:0000259" key="4">
    <source>
        <dbReference type="Pfam" id="PF07804"/>
    </source>
</evidence>
<sequence>MWHVSPTGRLDRLTVFKHVGRGYVPAGEMTFEGGEFLRPGAFQYDQSYLETPGATPLDPLGLPIVSQVFQGVPEAPLALLDTGPEGWGRSVLAMAFEGSVLGAAEFLAAGTTNRTGDLAFGASAEAGPGHWRPDGSQSLGRSNQCDDLEAFMLAAIAADESDATADQIAMLVRACADIGGARPKVRWRDREGGWIAKFPTWGDKFDDPRIEAVCLDVAEAARLPIPERRLMTFSGKTVLLVRRFDRSEDGKPYAYLSMGTLLNEPASSYGTTRTYRDMAAASRAIGVEAPEEQMYRRLLVNASLHNTDDHLRNHAVINTGEGWELSPVFDVVPNLGRKRHVCAPAPGFGDECNPRTAFASYTAFGLPLERAEAMLDDVMSAMGQLPEFFDRREVSQADRVLLRGLKGQ</sequence>
<keyword evidence="2" id="KW-0808">Transferase</keyword>
<dbReference type="GO" id="GO:0004674">
    <property type="term" value="F:protein serine/threonine kinase activity"/>
    <property type="evidence" value="ECO:0007669"/>
    <property type="project" value="TreeGrafter"/>
</dbReference>
<feature type="domain" description="HipA-like C-terminal" evidence="4">
    <location>
        <begin position="178"/>
        <end position="382"/>
    </location>
</feature>
<dbReference type="GO" id="GO:0005829">
    <property type="term" value="C:cytosol"/>
    <property type="evidence" value="ECO:0007669"/>
    <property type="project" value="TreeGrafter"/>
</dbReference>